<gene>
    <name evidence="8" type="ORF">SAMN04490209_1227</name>
</gene>
<evidence type="ECO:0000256" key="5">
    <source>
        <dbReference type="ARBA" id="ARBA00023136"/>
    </source>
</evidence>
<feature type="transmembrane region" description="Helical" evidence="6">
    <location>
        <begin position="251"/>
        <end position="271"/>
    </location>
</feature>
<keyword evidence="4 6" id="KW-1133">Transmembrane helix</keyword>
<protein>
    <submittedName>
        <fullName evidence="8">Predicted arabinose efflux permease, MFS family</fullName>
    </submittedName>
</protein>
<evidence type="ECO:0000256" key="6">
    <source>
        <dbReference type="SAM" id="Phobius"/>
    </source>
</evidence>
<keyword evidence="2" id="KW-1003">Cell membrane</keyword>
<accession>A0AAE8KY96</accession>
<reference evidence="8 9" key="1">
    <citation type="submission" date="2016-10" db="EMBL/GenBank/DDBJ databases">
        <authorList>
            <person name="Varghese N."/>
            <person name="Submissions S."/>
        </authorList>
    </citation>
    <scope>NUCLEOTIDE SEQUENCE [LARGE SCALE GENOMIC DNA]</scope>
    <source>
        <strain evidence="8 9">BS2777</strain>
    </source>
</reference>
<evidence type="ECO:0000313" key="8">
    <source>
        <dbReference type="EMBL" id="SDU96343.1"/>
    </source>
</evidence>
<dbReference type="InterPro" id="IPR011701">
    <property type="entry name" value="MFS"/>
</dbReference>
<dbReference type="AlphaFoldDB" id="A0AAE8KY96"/>
<feature type="transmembrane region" description="Helical" evidence="6">
    <location>
        <begin position="84"/>
        <end position="103"/>
    </location>
</feature>
<dbReference type="CDD" id="cd17324">
    <property type="entry name" value="MFS_NepI_like"/>
    <property type="match status" value="1"/>
</dbReference>
<dbReference type="Gene3D" id="1.20.1250.20">
    <property type="entry name" value="MFS general substrate transporter like domains"/>
    <property type="match status" value="1"/>
</dbReference>
<evidence type="ECO:0000313" key="9">
    <source>
        <dbReference type="Proteomes" id="UP000182085"/>
    </source>
</evidence>
<dbReference type="RefSeq" id="WP_034138765.1">
    <property type="nucleotide sequence ID" value="NZ_BAAAEG010000001.1"/>
</dbReference>
<feature type="domain" description="Major facilitator superfamily (MFS) profile" evidence="7">
    <location>
        <begin position="18"/>
        <end position="388"/>
    </location>
</feature>
<comment type="subcellular location">
    <subcellularLocation>
        <location evidence="1">Cell membrane</location>
        <topology evidence="1">Multi-pass membrane protein</topology>
    </subcellularLocation>
</comment>
<dbReference type="EMBL" id="LT629801">
    <property type="protein sequence ID" value="SDU96343.1"/>
    <property type="molecule type" value="Genomic_DNA"/>
</dbReference>
<feature type="transmembrane region" description="Helical" evidence="6">
    <location>
        <begin position="217"/>
        <end position="236"/>
    </location>
</feature>
<dbReference type="PANTHER" id="PTHR43124">
    <property type="entry name" value="PURINE EFFLUX PUMP PBUE"/>
    <property type="match status" value="1"/>
</dbReference>
<feature type="transmembrane region" description="Helical" evidence="6">
    <location>
        <begin position="337"/>
        <end position="358"/>
    </location>
</feature>
<feature type="transmembrane region" description="Helical" evidence="6">
    <location>
        <begin position="142"/>
        <end position="164"/>
    </location>
</feature>
<feature type="transmembrane region" description="Helical" evidence="6">
    <location>
        <begin position="176"/>
        <end position="196"/>
    </location>
</feature>
<feature type="transmembrane region" description="Helical" evidence="6">
    <location>
        <begin position="364"/>
        <end position="385"/>
    </location>
</feature>
<evidence type="ECO:0000256" key="2">
    <source>
        <dbReference type="ARBA" id="ARBA00022475"/>
    </source>
</evidence>
<feature type="transmembrane region" description="Helical" evidence="6">
    <location>
        <begin position="53"/>
        <end position="72"/>
    </location>
</feature>
<organism evidence="8 9">
    <name type="scientific">Pseudomonas rhodesiae</name>
    <dbReference type="NCBI Taxonomy" id="76760"/>
    <lineage>
        <taxon>Bacteria</taxon>
        <taxon>Pseudomonadati</taxon>
        <taxon>Pseudomonadota</taxon>
        <taxon>Gammaproteobacteria</taxon>
        <taxon>Pseudomonadales</taxon>
        <taxon>Pseudomonadaceae</taxon>
        <taxon>Pseudomonas</taxon>
    </lineage>
</organism>
<dbReference type="InterPro" id="IPR050189">
    <property type="entry name" value="MFS_Efflux_Transporters"/>
</dbReference>
<keyword evidence="5 6" id="KW-0472">Membrane</keyword>
<dbReference type="GO" id="GO:0022857">
    <property type="term" value="F:transmembrane transporter activity"/>
    <property type="evidence" value="ECO:0007669"/>
    <property type="project" value="InterPro"/>
</dbReference>
<sequence>MTPSLTLSASSDRLPVGALLALAMTGFICIVTETLPAGLLPLISDGLAISPSMAGQMVTAYALGSVLAVIPMTIATRGWRRRNVLLLTIAGFLLFNSITALSSHYGVTLVARFFAGVAAGLAWSLLAGYARRMVAPQQQGRALALAMVGTPIALSLGVPLGTWLGGLLGWRTTFGLMSGVSLVLIGWVLVKVPDFAPQPAHQRLSLRKVLTTPGVRPVLAVVISWMLAHNILYTYIAPFVAPAGLAERVDLVLLVFGIAALVGIGVTARLVEPLLRNTVLVSLAAFAAVSVLLGLLGNVPQVIYLGVAVWGLSFGGAATLLQTALADAAGDGADVALSLNVVAWNSAIAGSGVVGGVLLDTWGVAAFAWAMLLLVGVAFAITWAASAHGFRPGARGAGKPTSLGH</sequence>
<dbReference type="Pfam" id="PF07690">
    <property type="entry name" value="MFS_1"/>
    <property type="match status" value="1"/>
</dbReference>
<dbReference type="InterPro" id="IPR036259">
    <property type="entry name" value="MFS_trans_sf"/>
</dbReference>
<dbReference type="PANTHER" id="PTHR43124:SF3">
    <property type="entry name" value="CHLORAMPHENICOL EFFLUX PUMP RV0191"/>
    <property type="match status" value="1"/>
</dbReference>
<feature type="transmembrane region" description="Helical" evidence="6">
    <location>
        <begin position="109"/>
        <end position="130"/>
    </location>
</feature>
<evidence type="ECO:0000256" key="1">
    <source>
        <dbReference type="ARBA" id="ARBA00004651"/>
    </source>
</evidence>
<keyword evidence="3 6" id="KW-0812">Transmembrane</keyword>
<evidence type="ECO:0000259" key="7">
    <source>
        <dbReference type="PROSITE" id="PS50850"/>
    </source>
</evidence>
<dbReference type="SUPFAM" id="SSF103473">
    <property type="entry name" value="MFS general substrate transporter"/>
    <property type="match status" value="1"/>
</dbReference>
<keyword evidence="9" id="KW-1185">Reference proteome</keyword>
<feature type="transmembrane region" description="Helical" evidence="6">
    <location>
        <begin position="302"/>
        <end position="325"/>
    </location>
</feature>
<name>A0AAE8KY96_9PSED</name>
<dbReference type="GO" id="GO:0005886">
    <property type="term" value="C:plasma membrane"/>
    <property type="evidence" value="ECO:0007669"/>
    <property type="project" value="UniProtKB-SubCell"/>
</dbReference>
<feature type="transmembrane region" description="Helical" evidence="6">
    <location>
        <begin position="278"/>
        <end position="296"/>
    </location>
</feature>
<evidence type="ECO:0000256" key="3">
    <source>
        <dbReference type="ARBA" id="ARBA00022692"/>
    </source>
</evidence>
<evidence type="ECO:0000256" key="4">
    <source>
        <dbReference type="ARBA" id="ARBA00022989"/>
    </source>
</evidence>
<dbReference type="InterPro" id="IPR020846">
    <property type="entry name" value="MFS_dom"/>
</dbReference>
<dbReference type="PROSITE" id="PS50850">
    <property type="entry name" value="MFS"/>
    <property type="match status" value="1"/>
</dbReference>
<dbReference type="Proteomes" id="UP000182085">
    <property type="component" value="Chromosome I"/>
</dbReference>
<feature type="transmembrane region" description="Helical" evidence="6">
    <location>
        <begin position="14"/>
        <end position="33"/>
    </location>
</feature>
<proteinExistence type="predicted"/>